<feature type="compositionally biased region" description="Basic and acidic residues" evidence="1">
    <location>
        <begin position="110"/>
        <end position="121"/>
    </location>
</feature>
<organism evidence="2 3">
    <name type="scientific">Xylocopa violacea</name>
    <name type="common">Violet carpenter bee</name>
    <name type="synonym">Apis violacea</name>
    <dbReference type="NCBI Taxonomy" id="135666"/>
    <lineage>
        <taxon>Eukaryota</taxon>
        <taxon>Metazoa</taxon>
        <taxon>Ecdysozoa</taxon>
        <taxon>Arthropoda</taxon>
        <taxon>Hexapoda</taxon>
        <taxon>Insecta</taxon>
        <taxon>Pterygota</taxon>
        <taxon>Neoptera</taxon>
        <taxon>Endopterygota</taxon>
        <taxon>Hymenoptera</taxon>
        <taxon>Apocrita</taxon>
        <taxon>Aculeata</taxon>
        <taxon>Apoidea</taxon>
        <taxon>Anthophila</taxon>
        <taxon>Apidae</taxon>
        <taxon>Xylocopa</taxon>
        <taxon>Xylocopa</taxon>
    </lineage>
</organism>
<sequence>MYSLLSVLTHGLMFNPRHQRNIECRSPFVFVCFRFAHFSSRFFYPCLVLSTQHPFKAFTRISKTIERILRIKYSSLQSASRKRSCVYSVGSDRSNVISKPPRSDAQAPRKAKDDADEERRERSRRIARPKRSRKWHTVLKIMGEITEFRVLDDRPGDRLRGADSQDPSHVRIGQAGQESDFSHLVRRATGTDVAAARWYPSHHQSRGVRHDVLQSDRLAHYRLRTSREDYRWKMSRYPSPATIRATERLERTQPERT</sequence>
<evidence type="ECO:0000313" key="2">
    <source>
        <dbReference type="EMBL" id="CAL7940310.1"/>
    </source>
</evidence>
<protein>
    <submittedName>
        <fullName evidence="2">Uncharacterized protein</fullName>
    </submittedName>
</protein>
<keyword evidence="3" id="KW-1185">Reference proteome</keyword>
<feature type="region of interest" description="Disordered" evidence="1">
    <location>
        <begin position="92"/>
        <end position="129"/>
    </location>
</feature>
<proteinExistence type="predicted"/>
<gene>
    <name evidence="2" type="ORF">XYLVIOL_LOCUS4425</name>
</gene>
<evidence type="ECO:0000256" key="1">
    <source>
        <dbReference type="SAM" id="MobiDB-lite"/>
    </source>
</evidence>
<comment type="caution">
    <text evidence="2">The sequence shown here is derived from an EMBL/GenBank/DDBJ whole genome shotgun (WGS) entry which is preliminary data.</text>
</comment>
<dbReference type="EMBL" id="CAXAJV020001290">
    <property type="protein sequence ID" value="CAL7940310.1"/>
    <property type="molecule type" value="Genomic_DNA"/>
</dbReference>
<dbReference type="Proteomes" id="UP001642520">
    <property type="component" value="Unassembled WGS sequence"/>
</dbReference>
<accession>A0ABP1NH53</accession>
<name>A0ABP1NH53_XYLVO</name>
<evidence type="ECO:0000313" key="3">
    <source>
        <dbReference type="Proteomes" id="UP001642520"/>
    </source>
</evidence>
<reference evidence="2 3" key="1">
    <citation type="submission" date="2024-08" db="EMBL/GenBank/DDBJ databases">
        <authorList>
            <person name="Will J Nash"/>
            <person name="Angela Man"/>
            <person name="Seanna McTaggart"/>
            <person name="Kendall Baker"/>
            <person name="Tom Barker"/>
            <person name="Leah Catchpole"/>
            <person name="Alex Durrant"/>
            <person name="Karim Gharbi"/>
            <person name="Naomi Irish"/>
            <person name="Gemy Kaithakottil"/>
            <person name="Debby Ku"/>
            <person name="Aaliyah Providence"/>
            <person name="Felix Shaw"/>
            <person name="David Swarbreck"/>
            <person name="Chris Watkins"/>
            <person name="Ann M. McCartney"/>
            <person name="Giulio Formenti"/>
            <person name="Alice Mouton"/>
            <person name="Noel Vella"/>
            <person name="Bjorn M von Reumont"/>
            <person name="Adriana Vella"/>
            <person name="Wilfried Haerty"/>
        </authorList>
    </citation>
    <scope>NUCLEOTIDE SEQUENCE [LARGE SCALE GENOMIC DNA]</scope>
</reference>